<keyword evidence="4" id="KW-1185">Reference proteome</keyword>
<organism evidence="3 4">
    <name type="scientific">Neonectria punicea</name>
    <dbReference type="NCBI Taxonomy" id="979145"/>
    <lineage>
        <taxon>Eukaryota</taxon>
        <taxon>Fungi</taxon>
        <taxon>Dikarya</taxon>
        <taxon>Ascomycota</taxon>
        <taxon>Pezizomycotina</taxon>
        <taxon>Sordariomycetes</taxon>
        <taxon>Hypocreomycetidae</taxon>
        <taxon>Hypocreales</taxon>
        <taxon>Nectriaceae</taxon>
        <taxon>Neonectria</taxon>
    </lineage>
</organism>
<dbReference type="Proteomes" id="UP001498476">
    <property type="component" value="Unassembled WGS sequence"/>
</dbReference>
<name>A0ABR1GHK4_9HYPO</name>
<sequence>MAAALSKNAQTLKIPNATLREELENDGRNLVDLWNEALLGYQRSVGINLQAKYGNVKEIADFASKELENFQKFRHSKSKVDKLRSLFRDNLECINRGTRQLAAGASTAFPPAAAIGAALTCMITACRDVSSDFDVIVDFFEDMNSFLGRIVIIEKRVPKSKPYHLCLMDVFTSFLSMSGIATKYIVLGRFKKWASRLVKGEDGDLQEAQRQMDKALDRLEDVTRLAIWLQKMSEELQQNQEHHSRVLAEQTGSA</sequence>
<accession>A0ABR1GHK4</accession>
<evidence type="ECO:0000259" key="2">
    <source>
        <dbReference type="Pfam" id="PF17109"/>
    </source>
</evidence>
<gene>
    <name evidence="3" type="ORF">QQX98_012921</name>
</gene>
<evidence type="ECO:0000256" key="1">
    <source>
        <dbReference type="SAM" id="Coils"/>
    </source>
</evidence>
<evidence type="ECO:0000313" key="4">
    <source>
        <dbReference type="Proteomes" id="UP001498476"/>
    </source>
</evidence>
<reference evidence="3 4" key="1">
    <citation type="journal article" date="2025" name="Microbiol. Resour. Announc.">
        <title>Draft genome sequences for Neonectria magnoliae and Neonectria punicea, canker pathogens of Liriodendron tulipifera and Acer saccharum in West Virginia.</title>
        <authorList>
            <person name="Petronek H.M."/>
            <person name="Kasson M.T."/>
            <person name="Metheny A.M."/>
            <person name="Stauder C.M."/>
            <person name="Lovett B."/>
            <person name="Lynch S.C."/>
            <person name="Garnas J.R."/>
            <person name="Kasson L.R."/>
            <person name="Stajich J.E."/>
        </authorList>
    </citation>
    <scope>NUCLEOTIDE SEQUENCE [LARGE SCALE GENOMIC DNA]</scope>
    <source>
        <strain evidence="3 4">NRRL 64653</strain>
    </source>
</reference>
<evidence type="ECO:0000313" key="3">
    <source>
        <dbReference type="EMBL" id="KAK7397706.1"/>
    </source>
</evidence>
<protein>
    <recommendedName>
        <fullName evidence="2">Fungal STAND N-terminal Goodbye domain-containing protein</fullName>
    </recommendedName>
</protein>
<dbReference type="Pfam" id="PF17109">
    <property type="entry name" value="Goodbye"/>
    <property type="match status" value="1"/>
</dbReference>
<dbReference type="InterPro" id="IPR031350">
    <property type="entry name" value="Goodbye_dom"/>
</dbReference>
<proteinExistence type="predicted"/>
<dbReference type="EMBL" id="JAZAVJ010000447">
    <property type="protein sequence ID" value="KAK7397706.1"/>
    <property type="molecule type" value="Genomic_DNA"/>
</dbReference>
<feature type="domain" description="Fungal STAND N-terminal Goodbye" evidence="2">
    <location>
        <begin position="34"/>
        <end position="150"/>
    </location>
</feature>
<comment type="caution">
    <text evidence="3">The sequence shown here is derived from an EMBL/GenBank/DDBJ whole genome shotgun (WGS) entry which is preliminary data.</text>
</comment>
<keyword evidence="1" id="KW-0175">Coiled coil</keyword>
<feature type="coiled-coil region" evidence="1">
    <location>
        <begin position="198"/>
        <end position="225"/>
    </location>
</feature>